<protein>
    <recommendedName>
        <fullName evidence="4">Cell wall protein PhiA</fullName>
    </recommendedName>
</protein>
<feature type="signal peptide" evidence="1">
    <location>
        <begin position="1"/>
        <end position="18"/>
    </location>
</feature>
<keyword evidence="1" id="KW-0732">Signal</keyword>
<gene>
    <name evidence="2" type="ORF">QTJ16_004202</name>
</gene>
<comment type="caution">
    <text evidence="2">The sequence shown here is derived from an EMBL/GenBank/DDBJ whole genome shotgun (WGS) entry which is preliminary data.</text>
</comment>
<reference evidence="2" key="1">
    <citation type="submission" date="2023-06" db="EMBL/GenBank/DDBJ databases">
        <title>Draft genome of Marssonina rosae.</title>
        <authorList>
            <person name="Cheng Q."/>
        </authorList>
    </citation>
    <scope>NUCLEOTIDE SEQUENCE</scope>
    <source>
        <strain evidence="2">R4</strain>
    </source>
</reference>
<dbReference type="AlphaFoldDB" id="A0AAD9T0S4"/>
<evidence type="ECO:0000313" key="2">
    <source>
        <dbReference type="EMBL" id="KAK2627027.1"/>
    </source>
</evidence>
<evidence type="ECO:0000256" key="1">
    <source>
        <dbReference type="SAM" id="SignalP"/>
    </source>
</evidence>
<dbReference type="Proteomes" id="UP001285354">
    <property type="component" value="Unassembled WGS sequence"/>
</dbReference>
<accession>A0AAD9T0S4</accession>
<evidence type="ECO:0008006" key="4">
    <source>
        <dbReference type="Google" id="ProtNLM"/>
    </source>
</evidence>
<proteinExistence type="predicted"/>
<dbReference type="EMBL" id="JAUBYV010000005">
    <property type="protein sequence ID" value="KAK2627027.1"/>
    <property type="molecule type" value="Genomic_DNA"/>
</dbReference>
<name>A0AAD9T0S4_9HELO</name>
<evidence type="ECO:0000313" key="3">
    <source>
        <dbReference type="Proteomes" id="UP001285354"/>
    </source>
</evidence>
<keyword evidence="3" id="KW-1185">Reference proteome</keyword>
<organism evidence="2 3">
    <name type="scientific">Diplocarpon rosae</name>
    <dbReference type="NCBI Taxonomy" id="946125"/>
    <lineage>
        <taxon>Eukaryota</taxon>
        <taxon>Fungi</taxon>
        <taxon>Dikarya</taxon>
        <taxon>Ascomycota</taxon>
        <taxon>Pezizomycotina</taxon>
        <taxon>Leotiomycetes</taxon>
        <taxon>Helotiales</taxon>
        <taxon>Drepanopezizaceae</taxon>
        <taxon>Diplocarpon</taxon>
    </lineage>
</organism>
<sequence length="199" mass="20522">MHFSTATILASLATLGASAPNYAASPAPTPVPTSTPLGSKPFGLRAFRTGSAVQNGQISAAKTALFVNLPEQGASCDGYGTNGPNFATFVLIDEVLFLYAQSATPQTVYVDRSGMANGVVGYLTGAQPASSTAETKGWAIRDGYLYFKEFTLLACPNSVQGAWGIRLATGTVPAGLKDCVSIGASVEEIAQPVGCLYTQ</sequence>
<feature type="chain" id="PRO_5042037671" description="Cell wall protein PhiA" evidence="1">
    <location>
        <begin position="19"/>
        <end position="199"/>
    </location>
</feature>